<evidence type="ECO:0000313" key="1">
    <source>
        <dbReference type="EMBL" id="TCP17390.1"/>
    </source>
</evidence>
<gene>
    <name evidence="1" type="ORF">EV693_10674</name>
</gene>
<evidence type="ECO:0000313" key="2">
    <source>
        <dbReference type="Proteomes" id="UP000295537"/>
    </source>
</evidence>
<dbReference type="Proteomes" id="UP000295537">
    <property type="component" value="Unassembled WGS sequence"/>
</dbReference>
<name>A0A4R2N8S5_9PAST</name>
<keyword evidence="2" id="KW-1185">Reference proteome</keyword>
<sequence length="32" mass="3655">MYQDLETFTAFGFTLPPLKAMINCVDQPMMSN</sequence>
<dbReference type="AlphaFoldDB" id="A0A4R2N8S5"/>
<accession>A0A4R2N8S5</accession>
<comment type="caution">
    <text evidence="1">The sequence shown here is derived from an EMBL/GenBank/DDBJ whole genome shotgun (WGS) entry which is preliminary data.</text>
</comment>
<protein>
    <submittedName>
        <fullName evidence="1">Uncharacterized protein</fullName>
    </submittedName>
</protein>
<proteinExistence type="predicted"/>
<organism evidence="1 2">
    <name type="scientific">Nicoletella semolina</name>
    <dbReference type="NCBI Taxonomy" id="271160"/>
    <lineage>
        <taxon>Bacteria</taxon>
        <taxon>Pseudomonadati</taxon>
        <taxon>Pseudomonadota</taxon>
        <taxon>Gammaproteobacteria</taxon>
        <taxon>Pasteurellales</taxon>
        <taxon>Pasteurellaceae</taxon>
        <taxon>Nicoletella</taxon>
    </lineage>
</organism>
<dbReference type="EMBL" id="SLXJ01000006">
    <property type="protein sequence ID" value="TCP17390.1"/>
    <property type="molecule type" value="Genomic_DNA"/>
</dbReference>
<reference evidence="1 2" key="1">
    <citation type="submission" date="2019-03" db="EMBL/GenBank/DDBJ databases">
        <title>Genomic Encyclopedia of Type Strains, Phase IV (KMG-IV): sequencing the most valuable type-strain genomes for metagenomic binning, comparative biology and taxonomic classification.</title>
        <authorList>
            <person name="Goeker M."/>
        </authorList>
    </citation>
    <scope>NUCLEOTIDE SEQUENCE [LARGE SCALE GENOMIC DNA]</scope>
    <source>
        <strain evidence="1 2">DSM 16380</strain>
    </source>
</reference>